<feature type="signal peptide" evidence="5">
    <location>
        <begin position="1"/>
        <end position="15"/>
    </location>
</feature>
<keyword evidence="5" id="KW-0732">Signal</keyword>
<keyword evidence="3" id="KW-0964">Secreted</keyword>
<evidence type="ECO:0000313" key="7">
    <source>
        <dbReference type="Proteomes" id="UP000694906"/>
    </source>
</evidence>
<evidence type="ECO:0000313" key="8">
    <source>
        <dbReference type="RefSeq" id="XP_004849641.1"/>
    </source>
</evidence>
<keyword evidence="7" id="KW-1185">Reference proteome</keyword>
<feature type="chain" id="PRO_5043702413" evidence="5">
    <location>
        <begin position="16"/>
        <end position="181"/>
    </location>
</feature>
<reference evidence="8" key="1">
    <citation type="submission" date="2025-08" db="UniProtKB">
        <authorList>
            <consortium name="RefSeq"/>
        </authorList>
    </citation>
    <scope>IDENTIFICATION</scope>
</reference>
<dbReference type="GO" id="GO:0005615">
    <property type="term" value="C:extracellular space"/>
    <property type="evidence" value="ECO:0007669"/>
    <property type="project" value="TreeGrafter"/>
</dbReference>
<sequence length="181" mass="19700">MKLLLLSLGLGLACALQDSSEAPVQPGFQPEEVEGPWHTLELAATNRSVIMEGGSYRCFMIGLRTLRNGNLDVIYFQRNEDGNCVKESVTGEKTDTPGVYTFQYKGKNTLTFVAAGSDFVIMDFENNSLSLAVVELLARPPLLLVSPPGQEAYSEHLSRWGIGSDNVEDLTVQARCPSLGS</sequence>
<dbReference type="GO" id="GO:0005549">
    <property type="term" value="F:odorant binding"/>
    <property type="evidence" value="ECO:0007669"/>
    <property type="project" value="TreeGrafter"/>
</dbReference>
<dbReference type="Gene3D" id="2.40.128.20">
    <property type="match status" value="1"/>
</dbReference>
<organism evidence="7 8">
    <name type="scientific">Heterocephalus glaber</name>
    <name type="common">Naked mole rat</name>
    <dbReference type="NCBI Taxonomy" id="10181"/>
    <lineage>
        <taxon>Eukaryota</taxon>
        <taxon>Metazoa</taxon>
        <taxon>Chordata</taxon>
        <taxon>Craniata</taxon>
        <taxon>Vertebrata</taxon>
        <taxon>Euteleostomi</taxon>
        <taxon>Mammalia</taxon>
        <taxon>Eutheria</taxon>
        <taxon>Euarchontoglires</taxon>
        <taxon>Glires</taxon>
        <taxon>Rodentia</taxon>
        <taxon>Hystricomorpha</taxon>
        <taxon>Bathyergidae</taxon>
        <taxon>Heterocephalus</taxon>
    </lineage>
</organism>
<dbReference type="PANTHER" id="PTHR11430">
    <property type="entry name" value="LIPOCALIN"/>
    <property type="match status" value="1"/>
</dbReference>
<evidence type="ECO:0000256" key="3">
    <source>
        <dbReference type="ARBA" id="ARBA00022525"/>
    </source>
</evidence>
<accession>A0AAX6PDT4</accession>
<feature type="domain" description="Lipocalin/cytosolic fatty-acid binding" evidence="6">
    <location>
        <begin position="35"/>
        <end position="140"/>
    </location>
</feature>
<dbReference type="PRINTS" id="PR01173">
    <property type="entry name" value="ODORANTBNDNG"/>
</dbReference>
<dbReference type="SUPFAM" id="SSF50814">
    <property type="entry name" value="Lipocalins"/>
    <property type="match status" value="1"/>
</dbReference>
<protein>
    <submittedName>
        <fullName evidence="8">Major allergen Equ c 1-like</fullName>
    </submittedName>
</protein>
<dbReference type="InterPro" id="IPR000566">
    <property type="entry name" value="Lipocln_cytosolic_FA-bd_dom"/>
</dbReference>
<dbReference type="InterPro" id="IPR002345">
    <property type="entry name" value="Lipocalin"/>
</dbReference>
<evidence type="ECO:0000256" key="1">
    <source>
        <dbReference type="ARBA" id="ARBA00004613"/>
    </source>
</evidence>
<evidence type="ECO:0000259" key="6">
    <source>
        <dbReference type="Pfam" id="PF00061"/>
    </source>
</evidence>
<dbReference type="KEGG" id="hgl:101722195"/>
<evidence type="ECO:0000256" key="4">
    <source>
        <dbReference type="RuleBase" id="RU003695"/>
    </source>
</evidence>
<evidence type="ECO:0000256" key="5">
    <source>
        <dbReference type="SAM" id="SignalP"/>
    </source>
</evidence>
<dbReference type="GO" id="GO:0036094">
    <property type="term" value="F:small molecule binding"/>
    <property type="evidence" value="ECO:0007669"/>
    <property type="project" value="InterPro"/>
</dbReference>
<dbReference type="Proteomes" id="UP000694906">
    <property type="component" value="Unplaced"/>
</dbReference>
<dbReference type="InterPro" id="IPR012674">
    <property type="entry name" value="Calycin"/>
</dbReference>
<dbReference type="InterPro" id="IPR002448">
    <property type="entry name" value="OBP-like"/>
</dbReference>
<dbReference type="GeneID" id="101722195"/>
<dbReference type="Pfam" id="PF00061">
    <property type="entry name" value="Lipocalin"/>
    <property type="match status" value="1"/>
</dbReference>
<dbReference type="PROSITE" id="PS00213">
    <property type="entry name" value="LIPOCALIN"/>
    <property type="match status" value="1"/>
</dbReference>
<evidence type="ECO:0000256" key="2">
    <source>
        <dbReference type="ARBA" id="ARBA00006889"/>
    </source>
</evidence>
<gene>
    <name evidence="8" type="primary">LOC101722195</name>
</gene>
<comment type="subcellular location">
    <subcellularLocation>
        <location evidence="1">Secreted</location>
    </subcellularLocation>
</comment>
<proteinExistence type="inferred from homology"/>
<dbReference type="InterPro" id="IPR022272">
    <property type="entry name" value="Lipocalin_CS"/>
</dbReference>
<dbReference type="AlphaFoldDB" id="A0AAX6PDT4"/>
<dbReference type="RefSeq" id="XP_004849641.1">
    <property type="nucleotide sequence ID" value="XM_004849584.1"/>
</dbReference>
<dbReference type="PANTHER" id="PTHR11430:SF141">
    <property type="entry name" value="LIPOCALIN 11"/>
    <property type="match status" value="1"/>
</dbReference>
<comment type="similarity">
    <text evidence="2 4">Belongs to the calycin superfamily. Lipocalin family.</text>
</comment>
<name>A0AAX6PDT4_HETGA</name>